<sequence length="357" mass="39400">MTRTPPSAADRQLIQACHEREIPLKASRLDAWRRHGLIPSPESVFLGGRRGSQRVYPPGTELQVRCLAVCDQLQPRMSPGDLLLLTFFAEMPLPFLPIGPLKCALAEVYFGARFQRQAAEQRAYEEVPDELREELPADFNWAETAAQLEIREDPEHVRQMRENLARLPDLARAGRQELNARVNGVLTALNRARLPVEDTVLMADLKAAMAFDGPPARSRAAWMHAALCRGEQLAVRRETNATERFDGLLALGETELLHFRELVLEAMNAAYTVASEGLLSGYEVRSLSSAKLAGGMLVEWNSMRQVVPSGSRPAQLAFEGLRSLWSVCSHSGGGGEGRARFAARTSGGVVPTPRPCR</sequence>
<gene>
    <name evidence="1" type="primary">SLV.5</name>
</gene>
<reference evidence="1" key="2">
    <citation type="journal article" date="2004" name="Microbiology">
        <title>Characterization of the Streptomyces lavendulae IMRU 3455 linear plasmid pSLV45.</title>
        <authorList>
            <person name="Hosted T.J."/>
            <person name="Wang T."/>
            <person name="Horan A.C."/>
        </authorList>
    </citation>
    <scope>NUCLEOTIDE SEQUENCE</scope>
    <source>
        <strain evidence="1">IMRU3455</strain>
        <plasmid evidence="1">linear plasmid pSLV45</plasmid>
    </source>
</reference>
<proteinExistence type="predicted"/>
<dbReference type="EMBL" id="AY498874">
    <property type="protein sequence ID" value="AAS45788.1"/>
    <property type="molecule type" value="Genomic_DNA"/>
</dbReference>
<name>Q6RGR5_STRLA</name>
<organism evidence="1">
    <name type="scientific">Streptomyces lavendulae</name>
    <dbReference type="NCBI Taxonomy" id="1914"/>
    <lineage>
        <taxon>Bacteria</taxon>
        <taxon>Bacillati</taxon>
        <taxon>Actinomycetota</taxon>
        <taxon>Actinomycetes</taxon>
        <taxon>Kitasatosporales</taxon>
        <taxon>Streptomycetaceae</taxon>
        <taxon>Streptomyces</taxon>
    </lineage>
</organism>
<geneLocation type="plasmid" evidence="1">
    <name>linear plasmid pSLV45</name>
</geneLocation>
<accession>Q6RGR5</accession>
<reference evidence="1" key="1">
    <citation type="submission" date="2003-12" db="EMBL/GenBank/DDBJ databases">
        <authorList>
            <person name="Hosted T.J.Jr."/>
            <person name="Horan A.C."/>
            <person name="Wang T."/>
        </authorList>
    </citation>
    <scope>NUCLEOTIDE SEQUENCE</scope>
    <source>
        <strain evidence="1">IMRU3455</strain>
        <plasmid evidence="1">linear plasmid pSLV45</plasmid>
    </source>
</reference>
<keyword evidence="1" id="KW-0614">Plasmid</keyword>
<protein>
    <submittedName>
        <fullName evidence="1">SLV.5</fullName>
    </submittedName>
</protein>
<evidence type="ECO:0000313" key="1">
    <source>
        <dbReference type="EMBL" id="AAS45788.1"/>
    </source>
</evidence>
<dbReference type="AlphaFoldDB" id="Q6RGR5"/>